<protein>
    <submittedName>
        <fullName evidence="1">Uncharacterized protein</fullName>
    </submittedName>
</protein>
<proteinExistence type="predicted"/>
<keyword evidence="2" id="KW-1185">Reference proteome</keyword>
<evidence type="ECO:0000313" key="1">
    <source>
        <dbReference type="EMBL" id="WBO21845.1"/>
    </source>
</evidence>
<dbReference type="EMBL" id="CP115174">
    <property type="protein sequence ID" value="WBO21845.1"/>
    <property type="molecule type" value="Genomic_DNA"/>
</dbReference>
<accession>A0ABY7NLJ8</accession>
<dbReference type="Proteomes" id="UP001210865">
    <property type="component" value="Chromosome"/>
</dbReference>
<gene>
    <name evidence="1" type="ORF">PBT88_17005</name>
</gene>
<name>A0ABY7NLJ8_9SPHN</name>
<sequence>MLADRLEELRRTIAFSAQDAAPSALGFAGRLHRAGDVATDWTLPAASIADALEAARYGGVPAIAHAGYVLAFSDDATAARYAAAFLGEIARLRGRPGAVTGQILADDIALLGIADGLHRIGDVADARDARTWLAAYADAWSGPPHWTGRARLLAADLMDGRGRLKAAAPGGDADAQALELALRRVWPLAATLSPVPSDDQRIATMTELLRRTAPVAGELERAAAWSVGLAVLSGEAAVSLVPTVDEVVTILRATQGALKRWPWEEDGARRRGARWLIDREAHVQAFLYAILYPRFGASLCDERYTASTGLVQPRIDFGIRDLKLVIEAKVVRNWAEAAKIETEIREDCVRYFERPEEWSRMVAYIYDDADSSQPERWDSLRDALRRHDTRIIDVVFVRRPSSLPPRSDEARMTAR</sequence>
<evidence type="ECO:0000313" key="2">
    <source>
        <dbReference type="Proteomes" id="UP001210865"/>
    </source>
</evidence>
<reference evidence="1 2" key="1">
    <citation type="submission" date="2022-12" db="EMBL/GenBank/DDBJ databases">
        <title>Sphingomonas abieness sp. nov., an endophytic bacterium isolated from Abies koreana.</title>
        <authorList>
            <person name="Jiang L."/>
            <person name="Lee J."/>
        </authorList>
    </citation>
    <scope>NUCLEOTIDE SEQUENCE [LARGE SCALE GENOMIC DNA]</scope>
    <source>
        <strain evidence="2">PAMB 00755</strain>
    </source>
</reference>
<dbReference type="Pfam" id="PF18742">
    <property type="entry name" value="DpnII-MboI"/>
    <property type="match status" value="1"/>
</dbReference>
<dbReference type="RefSeq" id="WP_270076493.1">
    <property type="nucleotide sequence ID" value="NZ_CP115174.1"/>
</dbReference>
<organism evidence="1 2">
    <name type="scientific">Sphingomonas abietis</name>
    <dbReference type="NCBI Taxonomy" id="3012344"/>
    <lineage>
        <taxon>Bacteria</taxon>
        <taxon>Pseudomonadati</taxon>
        <taxon>Pseudomonadota</taxon>
        <taxon>Alphaproteobacteria</taxon>
        <taxon>Sphingomonadales</taxon>
        <taxon>Sphingomonadaceae</taxon>
        <taxon>Sphingomonas</taxon>
    </lineage>
</organism>